<dbReference type="AlphaFoldDB" id="A0A1E7EX85"/>
<dbReference type="Proteomes" id="UP000095751">
    <property type="component" value="Unassembled WGS sequence"/>
</dbReference>
<dbReference type="InterPro" id="IPR001878">
    <property type="entry name" value="Znf_CCHC"/>
</dbReference>
<evidence type="ECO:0000256" key="2">
    <source>
        <dbReference type="SAM" id="MobiDB-lite"/>
    </source>
</evidence>
<proteinExistence type="predicted"/>
<gene>
    <name evidence="4" type="ORF">FRACYDRAFT_247522</name>
</gene>
<sequence length="1204" mass="136503">MSDNKTKGFTSQEPTSFKGGTKDIETDIYYYGKGMQQKCLTSSKRILSYFGKKYGGSVKQSINHGVLKITEATEPKKYKTQTEFDAEDWDVKEDWKSDKNDYRKIVRQVKADLSKAYDILWQQCTLALQNIISEDQDFDQHSEDNDVMWLYAKIQSICHGSTHHQNCFVSVMESVYNFHLIKGDDYADRSQYLEAFESRYDLMEKTGWSVASIDMRDAYIKELEEKRMKDHPSYMKLVDWRDAPMVPSGSFAIYDVAKMSVGMKVLSDKYKAYVYVKRAGFNYENFRIELRNEFDAGKDNFPDNVTEASRRLDSWRPMFVAPTAKAEKAKGSQFQQKGESEGVGEQHWEKGSAEEKEHQKNMSCVKCDRKGHLKSDCKNDTKEDGSPLNTKEVIEKKFDDIAAAKKIRLAKEKEEGTGSQHFMGSSIISDDVPSFEEAILDENEHDGQTYVQFESIGNSSDIIVDLREKNHVFNQTGSHKSMNIFDILCDNQSTCDVIVNSSMVINIRTSHRALRLRTQAGDCRITLIADLPGVGTVWYYPEGVANILSQHRMVVNSGWDIEYSTKRFRKTKDLSSLKYDCVTAEGVECTFSPNKEGLHVLDCTKYFGIGKDGYVFGKRIIDNNVSNGNDMFKSIHGTVENAAAFVSIDNVDDAIDTITKSKNNFSKRDQSKATRVRRFQHVAAHPSDDTLIYSAMTNGIKNNPITKKDINMALAMLGKSKYSVQGKTVRHQPEAVDAQEISVPTKILDYYILNNIVAGHETRPTKQSKAFTMTKVEIEYDYSGIDRVAGIPTTGQLITFQKQMAKVQTSYKCNITEARDHGWSWIMCTQAQWILKKGITAQVPVPVDPGPYIGDTNILNAAHKQALKLYEEYEEHKRNTNKAIQACFDEDLFIELETDGLLLGVSPHEVYQHMWTNFILQVDKDREILHARELLKADYDPDRIVQHYYKTINEARELLTGLRETVTDAEVMRNAYATFEKNIDLKDACREWNRGTLTTWEDMRKHFSKEIQMNKTDPAIMKRTELANAVLAQNREDENAQRQASEVLVLQTQKIQELEARIEQQQLANSATNQVPGRIPASISTGSSNGSAGGSSATSTVTKEEMMQMFAQFTQNNNQGEGNAGTAKKKKNKFGTEYIRNDLGNGERSKRRYPDSTNYCPSCGYDIKPTHTPGTCTNRKACHNEAATLANKMGGVTTNCHFVT</sequence>
<dbReference type="GO" id="GO:0008270">
    <property type="term" value="F:zinc ion binding"/>
    <property type="evidence" value="ECO:0007669"/>
    <property type="project" value="UniProtKB-KW"/>
</dbReference>
<keyword evidence="1" id="KW-0863">Zinc-finger</keyword>
<keyword evidence="5" id="KW-1185">Reference proteome</keyword>
<dbReference type="EMBL" id="KV784372">
    <property type="protein sequence ID" value="OEU10425.1"/>
    <property type="molecule type" value="Genomic_DNA"/>
</dbReference>
<dbReference type="PROSITE" id="PS50158">
    <property type="entry name" value="ZF_CCHC"/>
    <property type="match status" value="1"/>
</dbReference>
<reference evidence="4 5" key="1">
    <citation type="submission" date="2016-09" db="EMBL/GenBank/DDBJ databases">
        <title>Extensive genetic diversity and differential bi-allelic expression allows diatom success in the polar Southern Ocean.</title>
        <authorList>
            <consortium name="DOE Joint Genome Institute"/>
            <person name="Mock T."/>
            <person name="Otillar R.P."/>
            <person name="Strauss J."/>
            <person name="Dupont C."/>
            <person name="Frickenhaus S."/>
            <person name="Maumus F."/>
            <person name="Mcmullan M."/>
            <person name="Sanges R."/>
            <person name="Schmutz J."/>
            <person name="Toseland A."/>
            <person name="Valas R."/>
            <person name="Veluchamy A."/>
            <person name="Ward B.J."/>
            <person name="Allen A."/>
            <person name="Barry K."/>
            <person name="Falciatore A."/>
            <person name="Ferrante M."/>
            <person name="Fortunato A.E."/>
            <person name="Gloeckner G."/>
            <person name="Gruber A."/>
            <person name="Hipkin R."/>
            <person name="Janech M."/>
            <person name="Kroth P."/>
            <person name="Leese F."/>
            <person name="Lindquist E."/>
            <person name="Lyon B.R."/>
            <person name="Martin J."/>
            <person name="Mayer C."/>
            <person name="Parker M."/>
            <person name="Quesneville H."/>
            <person name="Raymond J."/>
            <person name="Uhlig C."/>
            <person name="Valentin K.U."/>
            <person name="Worden A.Z."/>
            <person name="Armbrust E.V."/>
            <person name="Bowler C."/>
            <person name="Green B."/>
            <person name="Moulton V."/>
            <person name="Van Oosterhout C."/>
            <person name="Grigoriev I."/>
        </authorList>
    </citation>
    <scope>NUCLEOTIDE SEQUENCE [LARGE SCALE GENOMIC DNA]</scope>
    <source>
        <strain evidence="4 5">CCMP1102</strain>
    </source>
</reference>
<keyword evidence="1" id="KW-0862">Zinc</keyword>
<keyword evidence="1" id="KW-0479">Metal-binding</keyword>
<feature type="compositionally biased region" description="Basic and acidic residues" evidence="2">
    <location>
        <begin position="338"/>
        <end position="363"/>
    </location>
</feature>
<evidence type="ECO:0000313" key="5">
    <source>
        <dbReference type="Proteomes" id="UP000095751"/>
    </source>
</evidence>
<dbReference type="KEGG" id="fcy:FRACYDRAFT_247522"/>
<protein>
    <recommendedName>
        <fullName evidence="3">CCHC-type domain-containing protein</fullName>
    </recommendedName>
</protein>
<accession>A0A1E7EX85</accession>
<organism evidence="4 5">
    <name type="scientific">Fragilariopsis cylindrus CCMP1102</name>
    <dbReference type="NCBI Taxonomy" id="635003"/>
    <lineage>
        <taxon>Eukaryota</taxon>
        <taxon>Sar</taxon>
        <taxon>Stramenopiles</taxon>
        <taxon>Ochrophyta</taxon>
        <taxon>Bacillariophyta</taxon>
        <taxon>Bacillariophyceae</taxon>
        <taxon>Bacillariophycidae</taxon>
        <taxon>Bacillariales</taxon>
        <taxon>Bacillariaceae</taxon>
        <taxon>Fragilariopsis</taxon>
    </lineage>
</organism>
<dbReference type="InParanoid" id="A0A1E7EX85"/>
<evidence type="ECO:0000313" key="4">
    <source>
        <dbReference type="EMBL" id="OEU10425.1"/>
    </source>
</evidence>
<feature type="region of interest" description="Disordered" evidence="2">
    <location>
        <begin position="326"/>
        <end position="363"/>
    </location>
</feature>
<feature type="region of interest" description="Disordered" evidence="2">
    <location>
        <begin position="1068"/>
        <end position="1100"/>
    </location>
</feature>
<feature type="domain" description="CCHC-type" evidence="3">
    <location>
        <begin position="364"/>
        <end position="379"/>
    </location>
</feature>
<evidence type="ECO:0000259" key="3">
    <source>
        <dbReference type="PROSITE" id="PS50158"/>
    </source>
</evidence>
<evidence type="ECO:0000256" key="1">
    <source>
        <dbReference type="PROSITE-ProRule" id="PRU00047"/>
    </source>
</evidence>
<name>A0A1E7EX85_9STRA</name>
<feature type="compositionally biased region" description="Low complexity" evidence="2">
    <location>
        <begin position="1081"/>
        <end position="1100"/>
    </location>
</feature>
<dbReference type="OrthoDB" id="427960at2759"/>
<dbReference type="GO" id="GO:0003676">
    <property type="term" value="F:nucleic acid binding"/>
    <property type="evidence" value="ECO:0007669"/>
    <property type="project" value="InterPro"/>
</dbReference>